<dbReference type="GO" id="GO:0004550">
    <property type="term" value="F:nucleoside diphosphate kinase activity"/>
    <property type="evidence" value="ECO:0007669"/>
    <property type="project" value="UniProtKB-EC"/>
</dbReference>
<comment type="caution">
    <text evidence="21">The sequence shown here is derived from an EMBL/GenBank/DDBJ whole genome shotgun (WGS) entry which is preliminary data.</text>
</comment>
<dbReference type="EMBL" id="JAMSHJ010000006">
    <property type="protein sequence ID" value="KAI5397008.1"/>
    <property type="molecule type" value="Genomic_DNA"/>
</dbReference>
<keyword evidence="11 18" id="KW-0812">Transmembrane</keyword>
<evidence type="ECO:0000256" key="11">
    <source>
        <dbReference type="ARBA" id="ARBA00022692"/>
    </source>
</evidence>
<evidence type="ECO:0000313" key="21">
    <source>
        <dbReference type="EMBL" id="KAI5397008.1"/>
    </source>
</evidence>
<accession>A0A9D4W8N9</accession>
<dbReference type="InterPro" id="IPR034907">
    <property type="entry name" value="NDK-like_dom"/>
</dbReference>
<organism evidence="21 22">
    <name type="scientific">Pisum sativum</name>
    <name type="common">Garden pea</name>
    <name type="synonym">Lathyrus oleraceus</name>
    <dbReference type="NCBI Taxonomy" id="3888"/>
    <lineage>
        <taxon>Eukaryota</taxon>
        <taxon>Viridiplantae</taxon>
        <taxon>Streptophyta</taxon>
        <taxon>Embryophyta</taxon>
        <taxon>Tracheophyta</taxon>
        <taxon>Spermatophyta</taxon>
        <taxon>Magnoliopsida</taxon>
        <taxon>eudicotyledons</taxon>
        <taxon>Gunneridae</taxon>
        <taxon>Pentapetalae</taxon>
        <taxon>rosids</taxon>
        <taxon>fabids</taxon>
        <taxon>Fabales</taxon>
        <taxon>Fabaceae</taxon>
        <taxon>Papilionoideae</taxon>
        <taxon>50 kb inversion clade</taxon>
        <taxon>NPAAA clade</taxon>
        <taxon>Hologalegina</taxon>
        <taxon>IRL clade</taxon>
        <taxon>Fabeae</taxon>
        <taxon>Lathyrus</taxon>
    </lineage>
</organism>
<keyword evidence="16" id="KW-0464">Manganese</keyword>
<evidence type="ECO:0000256" key="7">
    <source>
        <dbReference type="ARBA" id="ARBA00010810"/>
    </source>
</evidence>
<evidence type="ECO:0000256" key="18">
    <source>
        <dbReference type="SAM" id="Phobius"/>
    </source>
</evidence>
<feature type="transmembrane region" description="Helical" evidence="18">
    <location>
        <begin position="53"/>
        <end position="70"/>
    </location>
</feature>
<feature type="domain" description="Oligosaccharyl transferase STT3 N-terminal" evidence="20">
    <location>
        <begin position="3"/>
        <end position="87"/>
    </location>
</feature>
<evidence type="ECO:0000256" key="10">
    <source>
        <dbReference type="ARBA" id="ARBA00022679"/>
    </source>
</evidence>
<comment type="subcellular location">
    <subcellularLocation>
        <location evidence="5">Endomembrane system</location>
        <topology evidence="5">Multi-pass membrane protein</topology>
    </subcellularLocation>
</comment>
<protein>
    <recommendedName>
        <fullName evidence="8">dolichyl-diphosphooligosaccharide--protein glycotransferase</fullName>
        <ecNumber evidence="8">2.4.99.18</ecNumber>
    </recommendedName>
</protein>
<evidence type="ECO:0000259" key="20">
    <source>
        <dbReference type="Pfam" id="PF02516"/>
    </source>
</evidence>
<evidence type="ECO:0000256" key="9">
    <source>
        <dbReference type="ARBA" id="ARBA00022676"/>
    </source>
</evidence>
<dbReference type="Gramene" id="Psat06G0300200-T1">
    <property type="protein sequence ID" value="KAI5397008.1"/>
    <property type="gene ID" value="KIW84_063002"/>
</dbReference>
<evidence type="ECO:0000256" key="2">
    <source>
        <dbReference type="ARBA" id="ARBA00000937"/>
    </source>
</evidence>
<comment type="cofactor">
    <cofactor evidence="3">
        <name>Mn(2+)</name>
        <dbReference type="ChEBI" id="CHEBI:29035"/>
    </cofactor>
</comment>
<evidence type="ECO:0000256" key="13">
    <source>
        <dbReference type="ARBA" id="ARBA00022842"/>
    </source>
</evidence>
<dbReference type="Proteomes" id="UP001058974">
    <property type="component" value="Chromosome 6"/>
</dbReference>
<evidence type="ECO:0000256" key="12">
    <source>
        <dbReference type="ARBA" id="ARBA00022723"/>
    </source>
</evidence>
<dbReference type="GO" id="GO:0012505">
    <property type="term" value="C:endomembrane system"/>
    <property type="evidence" value="ECO:0007669"/>
    <property type="project" value="UniProtKB-SubCell"/>
</dbReference>
<dbReference type="InterPro" id="IPR036850">
    <property type="entry name" value="NDK-like_dom_sf"/>
</dbReference>
<dbReference type="Gene3D" id="3.30.70.141">
    <property type="entry name" value="Nucleoside diphosphate kinase-like domain"/>
    <property type="match status" value="1"/>
</dbReference>
<dbReference type="GO" id="GO:0004579">
    <property type="term" value="F:dolichyl-diphosphooligosaccharide-protein glycotransferase activity"/>
    <property type="evidence" value="ECO:0007669"/>
    <property type="project" value="UniProtKB-EC"/>
</dbReference>
<keyword evidence="22" id="KW-1185">Reference proteome</keyword>
<keyword evidence="12" id="KW-0479">Metal-binding</keyword>
<evidence type="ECO:0000256" key="3">
    <source>
        <dbReference type="ARBA" id="ARBA00001936"/>
    </source>
</evidence>
<keyword evidence="15 18" id="KW-0472">Membrane</keyword>
<evidence type="ECO:0000256" key="14">
    <source>
        <dbReference type="ARBA" id="ARBA00022989"/>
    </source>
</evidence>
<evidence type="ECO:0000256" key="15">
    <source>
        <dbReference type="ARBA" id="ARBA00023136"/>
    </source>
</evidence>
<feature type="transmembrane region" description="Helical" evidence="18">
    <location>
        <begin position="24"/>
        <end position="41"/>
    </location>
</feature>
<keyword evidence="10" id="KW-0808">Transferase</keyword>
<dbReference type="InterPro" id="IPR048307">
    <property type="entry name" value="STT3_N"/>
</dbReference>
<evidence type="ECO:0000256" key="4">
    <source>
        <dbReference type="ARBA" id="ARBA00001946"/>
    </source>
</evidence>
<keyword evidence="9" id="KW-0328">Glycosyltransferase</keyword>
<dbReference type="EC" id="2.4.99.18" evidence="8"/>
<dbReference type="InterPro" id="IPR003674">
    <property type="entry name" value="Oligo_trans_STT3"/>
</dbReference>
<dbReference type="Pfam" id="PF00334">
    <property type="entry name" value="NDK"/>
    <property type="match status" value="1"/>
</dbReference>
<dbReference type="PROSITE" id="PS00469">
    <property type="entry name" value="NDPK"/>
    <property type="match status" value="1"/>
</dbReference>
<dbReference type="InterPro" id="IPR023005">
    <property type="entry name" value="Nucleoside_diP_kinase_AS"/>
</dbReference>
<evidence type="ECO:0000256" key="16">
    <source>
        <dbReference type="ARBA" id="ARBA00023211"/>
    </source>
</evidence>
<evidence type="ECO:0000313" key="22">
    <source>
        <dbReference type="Proteomes" id="UP001058974"/>
    </source>
</evidence>
<comment type="catalytic activity">
    <reaction evidence="17">
        <text>a di-trans,poly-cis-dolichyl diphosphooligosaccharide + L-asparaginyl-[protein] = N(4)-(oligosaccharide-(1-&gt;4)-N-acetyl-beta-D-glucosaminyl-(1-&gt;4)-N-acetyl-beta-D-glucosaminyl)-L-asparaginyl-[protein] + a di-trans,poly-cis-dolichyl diphosphate + H(+)</text>
        <dbReference type="Rhea" id="RHEA:22980"/>
        <dbReference type="Rhea" id="RHEA-COMP:12804"/>
        <dbReference type="Rhea" id="RHEA-COMP:12805"/>
        <dbReference type="Rhea" id="RHEA-COMP:19506"/>
        <dbReference type="Rhea" id="RHEA-COMP:19509"/>
        <dbReference type="ChEBI" id="CHEBI:15378"/>
        <dbReference type="ChEBI" id="CHEBI:50347"/>
        <dbReference type="ChEBI" id="CHEBI:57497"/>
        <dbReference type="ChEBI" id="CHEBI:57570"/>
        <dbReference type="ChEBI" id="CHEBI:132529"/>
        <dbReference type="EC" id="2.4.99.18"/>
    </reaction>
</comment>
<dbReference type="AlphaFoldDB" id="A0A9D4W8N9"/>
<name>A0A9D4W8N9_PEA</name>
<dbReference type="PANTHER" id="PTHR13872:SF1">
    <property type="entry name" value="DOLICHYL-DIPHOSPHOOLIGOSACCHARIDE--PROTEIN GLYCOSYLTRANSFERASE SUBUNIT STT3B"/>
    <property type="match status" value="1"/>
</dbReference>
<evidence type="ECO:0000256" key="1">
    <source>
        <dbReference type="ARBA" id="ARBA00000082"/>
    </source>
</evidence>
<feature type="domain" description="Nucleoside diphosphate kinase-like" evidence="19">
    <location>
        <begin position="127"/>
        <end position="156"/>
    </location>
</feature>
<dbReference type="Pfam" id="PF02516">
    <property type="entry name" value="STT3"/>
    <property type="match status" value="1"/>
</dbReference>
<comment type="pathway">
    <text evidence="6">Protein modification; protein glycosylation.</text>
</comment>
<proteinExistence type="inferred from homology"/>
<evidence type="ECO:0000256" key="5">
    <source>
        <dbReference type="ARBA" id="ARBA00004127"/>
    </source>
</evidence>
<comment type="similarity">
    <text evidence="7">Belongs to the STT3 family.</text>
</comment>
<gene>
    <name evidence="21" type="ORF">KIW84_063002</name>
</gene>
<evidence type="ECO:0000256" key="8">
    <source>
        <dbReference type="ARBA" id="ARBA00012605"/>
    </source>
</evidence>
<dbReference type="GO" id="GO:0016020">
    <property type="term" value="C:membrane"/>
    <property type="evidence" value="ECO:0007669"/>
    <property type="project" value="InterPro"/>
</dbReference>
<evidence type="ECO:0000256" key="17">
    <source>
        <dbReference type="ARBA" id="ARBA00048829"/>
    </source>
</evidence>
<keyword evidence="13" id="KW-0460">Magnesium</keyword>
<dbReference type="GO" id="GO:0046872">
    <property type="term" value="F:metal ion binding"/>
    <property type="evidence" value="ECO:0007669"/>
    <property type="project" value="UniProtKB-KW"/>
</dbReference>
<dbReference type="SUPFAM" id="SSF54919">
    <property type="entry name" value="Nucleoside diphosphate kinase, NDK"/>
    <property type="match status" value="1"/>
</dbReference>
<evidence type="ECO:0000259" key="19">
    <source>
        <dbReference type="Pfam" id="PF00334"/>
    </source>
</evidence>
<keyword evidence="14 18" id="KW-1133">Transmembrane helix</keyword>
<comment type="cofactor">
    <cofactor evidence="4">
        <name>Mg(2+)</name>
        <dbReference type="ChEBI" id="CHEBI:18420"/>
    </cofactor>
</comment>
<dbReference type="PANTHER" id="PTHR13872">
    <property type="entry name" value="DOLICHYL-DIPHOSPHOOLIGOSACCHARIDE--PROTEIN GLYCOSYLTRANSFERASE SUBUNIT"/>
    <property type="match status" value="1"/>
</dbReference>
<reference evidence="21 22" key="1">
    <citation type="journal article" date="2022" name="Nat. Genet.">
        <title>Improved pea reference genome and pan-genome highlight genomic features and evolutionary characteristics.</title>
        <authorList>
            <person name="Yang T."/>
            <person name="Liu R."/>
            <person name="Luo Y."/>
            <person name="Hu S."/>
            <person name="Wang D."/>
            <person name="Wang C."/>
            <person name="Pandey M.K."/>
            <person name="Ge S."/>
            <person name="Xu Q."/>
            <person name="Li N."/>
            <person name="Li G."/>
            <person name="Huang Y."/>
            <person name="Saxena R.K."/>
            <person name="Ji Y."/>
            <person name="Li M."/>
            <person name="Yan X."/>
            <person name="He Y."/>
            <person name="Liu Y."/>
            <person name="Wang X."/>
            <person name="Xiang C."/>
            <person name="Varshney R.K."/>
            <person name="Ding H."/>
            <person name="Gao S."/>
            <person name="Zong X."/>
        </authorList>
    </citation>
    <scope>NUCLEOTIDE SEQUENCE [LARGE SCALE GENOMIC DNA]</scope>
    <source>
        <strain evidence="21 22">cv. Zhongwan 6</strain>
    </source>
</reference>
<sequence length="171" mass="18716">MTAPFFASNTAIVAYFFGKEEWDFRAGIVAAALMAICPGYISRFIAGSYDNEGVAIFALLLTFYLFVKAVNIGSLSWSLASAFGMLLAMQIRFVGFQHVQSGELMQGCCRLGSVSAPACTLERSDRGFAFDIGRNIIHGSDAVESANKEIALWFPKGAANWESNLHSWIYE</sequence>
<comment type="catalytic activity">
    <reaction evidence="2">
        <text>a ribonucleoside 5'-diphosphate + ATP = a ribonucleoside 5'-triphosphate + ADP</text>
        <dbReference type="Rhea" id="RHEA:18113"/>
        <dbReference type="ChEBI" id="CHEBI:30616"/>
        <dbReference type="ChEBI" id="CHEBI:57930"/>
        <dbReference type="ChEBI" id="CHEBI:61557"/>
        <dbReference type="ChEBI" id="CHEBI:456216"/>
        <dbReference type="EC" id="2.7.4.6"/>
    </reaction>
</comment>
<comment type="catalytic activity">
    <reaction evidence="1">
        <text>a 2'-deoxyribonucleoside 5'-diphosphate + ATP = a 2'-deoxyribonucleoside 5'-triphosphate + ADP</text>
        <dbReference type="Rhea" id="RHEA:44640"/>
        <dbReference type="ChEBI" id="CHEBI:30616"/>
        <dbReference type="ChEBI" id="CHEBI:61560"/>
        <dbReference type="ChEBI" id="CHEBI:73316"/>
        <dbReference type="ChEBI" id="CHEBI:456216"/>
        <dbReference type="EC" id="2.7.4.6"/>
    </reaction>
</comment>
<evidence type="ECO:0000256" key="6">
    <source>
        <dbReference type="ARBA" id="ARBA00004922"/>
    </source>
</evidence>